<dbReference type="EMBL" id="GL379604">
    <property type="protein sequence ID" value="EFL91590.1"/>
    <property type="molecule type" value="Genomic_DNA"/>
</dbReference>
<dbReference type="eggNOG" id="COG1677">
    <property type="taxonomic scope" value="Bacteria"/>
</dbReference>
<keyword evidence="4" id="KW-0975">Bacterial flagellum</keyword>
<organism evidence="5 6">
    <name type="scientific">Candidatus Regiella insecticola LSR1</name>
    <dbReference type="NCBI Taxonomy" id="663321"/>
    <lineage>
        <taxon>Bacteria</taxon>
        <taxon>Pseudomonadati</taxon>
        <taxon>Pseudomonadota</taxon>
        <taxon>Gammaproteobacteria</taxon>
        <taxon>Enterobacterales</taxon>
        <taxon>Enterobacteriaceae</taxon>
        <taxon>aphid secondary symbionts</taxon>
        <taxon>Candidatus Regiella</taxon>
    </lineage>
</organism>
<proteinExistence type="inferred from homology"/>
<dbReference type="STRING" id="663321.REG_1452"/>
<dbReference type="PRINTS" id="PR01006">
    <property type="entry name" value="FLGHOOKFLIE"/>
</dbReference>
<evidence type="ECO:0000313" key="6">
    <source>
        <dbReference type="Proteomes" id="UP000005726"/>
    </source>
</evidence>
<accession>E0WTS7</accession>
<dbReference type="GO" id="GO:0071973">
    <property type="term" value="P:bacterial-type flagellum-dependent cell motility"/>
    <property type="evidence" value="ECO:0007669"/>
    <property type="project" value="InterPro"/>
</dbReference>
<dbReference type="GO" id="GO:0003774">
    <property type="term" value="F:cytoskeletal motor activity"/>
    <property type="evidence" value="ECO:0007669"/>
    <property type="project" value="InterPro"/>
</dbReference>
<dbReference type="PANTHER" id="PTHR34653:SF1">
    <property type="entry name" value="FLAGELLAR HOOK-BASAL BODY COMPLEX PROTEIN FLIE"/>
    <property type="match status" value="1"/>
</dbReference>
<evidence type="ECO:0000256" key="2">
    <source>
        <dbReference type="ARBA" id="ARBA00009272"/>
    </source>
</evidence>
<keyword evidence="5" id="KW-0282">Flagellum</keyword>
<keyword evidence="6" id="KW-1185">Reference proteome</keyword>
<comment type="subcellular location">
    <subcellularLocation>
        <location evidence="1">Bacterial flagellum basal body</location>
    </subcellularLocation>
</comment>
<keyword evidence="5" id="KW-0969">Cilium</keyword>
<dbReference type="InterPro" id="IPR001624">
    <property type="entry name" value="FliE"/>
</dbReference>
<comment type="similarity">
    <text evidence="2">Belongs to the FliE family.</text>
</comment>
<dbReference type="AlphaFoldDB" id="E0WTS7"/>
<dbReference type="GO" id="GO:0005198">
    <property type="term" value="F:structural molecule activity"/>
    <property type="evidence" value="ECO:0007669"/>
    <property type="project" value="InterPro"/>
</dbReference>
<dbReference type="GO" id="GO:0009425">
    <property type="term" value="C:bacterial-type flagellum basal body"/>
    <property type="evidence" value="ECO:0007669"/>
    <property type="project" value="UniProtKB-SubCell"/>
</dbReference>
<evidence type="ECO:0000313" key="5">
    <source>
        <dbReference type="EMBL" id="EFL91590.1"/>
    </source>
</evidence>
<keyword evidence="5" id="KW-0966">Cell projection</keyword>
<dbReference type="PANTHER" id="PTHR34653">
    <property type="match status" value="1"/>
</dbReference>
<dbReference type="Proteomes" id="UP000005726">
    <property type="component" value="Unassembled WGS sequence"/>
</dbReference>
<evidence type="ECO:0000256" key="3">
    <source>
        <dbReference type="ARBA" id="ARBA00018024"/>
    </source>
</evidence>
<evidence type="ECO:0000256" key="4">
    <source>
        <dbReference type="ARBA" id="ARBA00023143"/>
    </source>
</evidence>
<protein>
    <recommendedName>
        <fullName evidence="3">Flagellar hook-basal body complex protein FliE</fullName>
    </recommendedName>
</protein>
<evidence type="ECO:0000256" key="1">
    <source>
        <dbReference type="ARBA" id="ARBA00004117"/>
    </source>
</evidence>
<reference evidence="5" key="1">
    <citation type="journal article" date="2009" name="Environ. Microbiol.">
        <title>Dynamics of genome evolution in facultative symbionts of aphids.</title>
        <authorList>
            <person name="Degnan P.H."/>
            <person name="Leonardo T.E."/>
            <person name="Cass B.N."/>
            <person name="Hurwitz B."/>
            <person name="Stern D."/>
            <person name="Gibbs R.A."/>
            <person name="Richards S."/>
            <person name="Moran N.A."/>
        </authorList>
    </citation>
    <scope>NUCLEOTIDE SEQUENCE [LARGE SCALE GENOMIC DNA]</scope>
    <source>
        <strain evidence="5">LSR1</strain>
    </source>
</reference>
<gene>
    <name evidence="5" type="primary">fliE</name>
    <name evidence="5" type="ORF">REG_1452</name>
</gene>
<sequence length="142" mass="15808">MIKEKKMDITDECNHLEPIKGHLGQAFMLQEMRKLAAIAHYTPYIESAKPYANDGLTMDKDRKDRKDRIHGSFLSVLEEAIDSVDALQHVASQKQEAIDMGLSDDLTGTMIANEKASIAFSATHKVSEKLLTAITETMNTSL</sequence>
<dbReference type="HOGENOM" id="CLU_147249_1_1_6"/>
<dbReference type="Pfam" id="PF02049">
    <property type="entry name" value="FliE"/>
    <property type="match status" value="1"/>
</dbReference>
<name>E0WTS7_9ENTR</name>